<dbReference type="SUPFAM" id="SSF55729">
    <property type="entry name" value="Acyl-CoA N-acyltransferases (Nat)"/>
    <property type="match status" value="1"/>
</dbReference>
<dbReference type="GO" id="GO:0005886">
    <property type="term" value="C:plasma membrane"/>
    <property type="evidence" value="ECO:0007669"/>
    <property type="project" value="UniProtKB-SubCell"/>
</dbReference>
<feature type="transmembrane region" description="Helical" evidence="6">
    <location>
        <begin position="53"/>
        <end position="76"/>
    </location>
</feature>
<organism evidence="8">
    <name type="scientific">Caulobacter sp. 73W</name>
    <dbReference type="NCBI Taxonomy" id="3161137"/>
    <lineage>
        <taxon>Bacteria</taxon>
        <taxon>Pseudomonadati</taxon>
        <taxon>Pseudomonadota</taxon>
        <taxon>Alphaproteobacteria</taxon>
        <taxon>Caulobacterales</taxon>
        <taxon>Caulobacteraceae</taxon>
        <taxon>Caulobacter</taxon>
    </lineage>
</organism>
<dbReference type="InterPro" id="IPR016181">
    <property type="entry name" value="Acyl_CoA_acyltransferase"/>
</dbReference>
<dbReference type="PANTHER" id="PTHR34697:SF2">
    <property type="entry name" value="PHOSPHATIDYLGLYCEROL LYSYLTRANSFERASE"/>
    <property type="match status" value="1"/>
</dbReference>
<evidence type="ECO:0000256" key="4">
    <source>
        <dbReference type="ARBA" id="ARBA00022989"/>
    </source>
</evidence>
<sequence>MTPIREIRAALLAVAPTLASILAAVAGVMLLTSGATPSEPERFVFLLRVAPQWLIEASHTLSSMIGLLLLMLAFGLRARIDAAWWAAVALLWASTILAVLKGLNWEEALLLGFSAVVFSPLHPAFPRKSRLMQMELTPGWMFSAVAVLLGAWLIGRWAFFHADYRSQPWWRALADEDYMRTVRSSAGAAVLLLAIGVWRLFATTATPKVIGDADEDFAKVRSILASAENAEPESNLALLGDKRFLFSPSGQSFLMFGVRGRSWIAMGGPVGQRDERMDLLWRFRELADAHGARTALYGLDPEDLPDVVELGFSIQKTGESAVVQLEGFSLQGRRREVLRRNWRKAGEGGALFEVIEAGAAGAVMEDLQAVSDAWLGRHAGGEKSFSMGRFDPRYVCEFPTALVRVEGKIVAFATLWTTPDKSTFSMDLMRYSDGAPPNIMDFLFVELLQWGRDQGYAGFEFGVAPLAGLEDRRLAPILSRVGHLLFERGEDIYNFRGVRRYKDKYDPLWRPRYVAAPHKWVIPLLMADVGLLSSGGVAGLTKRPKEPKKAA</sequence>
<dbReference type="InterPro" id="IPR024320">
    <property type="entry name" value="LPG_synthase_C"/>
</dbReference>
<protein>
    <submittedName>
        <fullName evidence="8">Bifunctional lysylphosphatidylglycerol flippase/synthetase MprF</fullName>
    </submittedName>
</protein>
<feature type="transmembrane region" description="Helical" evidence="6">
    <location>
        <begin position="82"/>
        <end position="100"/>
    </location>
</feature>
<reference evidence="8" key="1">
    <citation type="submission" date="2024-06" db="EMBL/GenBank/DDBJ databases">
        <title>Caulobacter inopinatus, sp. nov.</title>
        <authorList>
            <person name="Donachie S.P."/>
        </authorList>
    </citation>
    <scope>NUCLEOTIDE SEQUENCE</scope>
    <source>
        <strain evidence="8">73W</strain>
    </source>
</reference>
<dbReference type="GO" id="GO:0055091">
    <property type="term" value="P:phospholipid homeostasis"/>
    <property type="evidence" value="ECO:0007669"/>
    <property type="project" value="TreeGrafter"/>
</dbReference>
<name>A0AB39KV79_9CAUL</name>
<evidence type="ECO:0000256" key="3">
    <source>
        <dbReference type="ARBA" id="ARBA00022692"/>
    </source>
</evidence>
<feature type="transmembrane region" description="Helical" evidence="6">
    <location>
        <begin position="181"/>
        <end position="201"/>
    </location>
</feature>
<comment type="subcellular location">
    <subcellularLocation>
        <location evidence="1">Cell membrane</location>
        <topology evidence="1">Multi-pass membrane protein</topology>
    </subcellularLocation>
</comment>
<evidence type="ECO:0000256" key="5">
    <source>
        <dbReference type="ARBA" id="ARBA00023136"/>
    </source>
</evidence>
<evidence type="ECO:0000256" key="2">
    <source>
        <dbReference type="ARBA" id="ARBA00022475"/>
    </source>
</evidence>
<dbReference type="GO" id="GO:0016755">
    <property type="term" value="F:aminoacyltransferase activity"/>
    <property type="evidence" value="ECO:0007669"/>
    <property type="project" value="TreeGrafter"/>
</dbReference>
<keyword evidence="2" id="KW-1003">Cell membrane</keyword>
<keyword evidence="4 6" id="KW-1133">Transmembrane helix</keyword>
<accession>A0AB39KV79</accession>
<dbReference type="InterPro" id="IPR051211">
    <property type="entry name" value="PG_lysyltransferase"/>
</dbReference>
<dbReference type="PANTHER" id="PTHR34697">
    <property type="entry name" value="PHOSPHATIDYLGLYCEROL LYSYLTRANSFERASE"/>
    <property type="match status" value="1"/>
</dbReference>
<dbReference type="RefSeq" id="WP_369060506.1">
    <property type="nucleotide sequence ID" value="NZ_CP158375.1"/>
</dbReference>
<feature type="domain" description="Phosphatidylglycerol lysyltransferase C-terminal" evidence="7">
    <location>
        <begin position="222"/>
        <end position="515"/>
    </location>
</feature>
<dbReference type="EMBL" id="CP158375">
    <property type="protein sequence ID" value="XDO97346.1"/>
    <property type="molecule type" value="Genomic_DNA"/>
</dbReference>
<evidence type="ECO:0000259" key="7">
    <source>
        <dbReference type="Pfam" id="PF09924"/>
    </source>
</evidence>
<evidence type="ECO:0000256" key="6">
    <source>
        <dbReference type="SAM" id="Phobius"/>
    </source>
</evidence>
<gene>
    <name evidence="8" type="ORF">ABOZ73_02705</name>
</gene>
<proteinExistence type="predicted"/>
<feature type="transmembrane region" description="Helical" evidence="6">
    <location>
        <begin position="140"/>
        <end position="160"/>
    </location>
</feature>
<evidence type="ECO:0000313" key="8">
    <source>
        <dbReference type="EMBL" id="XDO97346.1"/>
    </source>
</evidence>
<dbReference type="Pfam" id="PF09924">
    <property type="entry name" value="LPG_synthase_C"/>
    <property type="match status" value="1"/>
</dbReference>
<keyword evidence="3 6" id="KW-0812">Transmembrane</keyword>
<evidence type="ECO:0000256" key="1">
    <source>
        <dbReference type="ARBA" id="ARBA00004651"/>
    </source>
</evidence>
<keyword evidence="5 6" id="KW-0472">Membrane</keyword>
<feature type="transmembrane region" description="Helical" evidence="6">
    <location>
        <begin position="12"/>
        <end position="32"/>
    </location>
</feature>
<dbReference type="AlphaFoldDB" id="A0AB39KV79"/>